<dbReference type="Pfam" id="PF17867">
    <property type="entry name" value="AAA_lid_7"/>
    <property type="match status" value="1"/>
</dbReference>
<dbReference type="Proteomes" id="UP000236291">
    <property type="component" value="Unassembled WGS sequence"/>
</dbReference>
<keyword evidence="1" id="KW-0547">Nucleotide-binding</keyword>
<feature type="domain" description="Midasin AAA lid" evidence="4">
    <location>
        <begin position="2"/>
        <end position="72"/>
    </location>
</feature>
<dbReference type="GO" id="GO:0016887">
    <property type="term" value="F:ATP hydrolysis activity"/>
    <property type="evidence" value="ECO:0007669"/>
    <property type="project" value="InterPro"/>
</dbReference>
<dbReference type="AlphaFoldDB" id="A0A2K3M666"/>
<evidence type="ECO:0000259" key="4">
    <source>
        <dbReference type="Pfam" id="PF17867"/>
    </source>
</evidence>
<name>A0A2K3M666_TRIPR</name>
<sequence>MHEETMLNQNFAKDGFPWEFNLRDVFRSCEIIEGAPKPLEAHSFLNIVYIQRMRTAADRKEVIQVFKEVFKVIPYINPYPRVQLNSDNLIVGNVAIKRNVTQFYTASSSQLLIQPKICQSLEAAALCVEHQWLCILVGPSCSGKTKLLRLLAALTGNVLNEVNLSSATDISELLGSFEQYDALRNFRTVVAQVEGYVNEYCSLQLE</sequence>
<evidence type="ECO:0000256" key="2">
    <source>
        <dbReference type="ARBA" id="ARBA00022840"/>
    </source>
</evidence>
<accession>A0A2K3M666</accession>
<dbReference type="PANTHER" id="PTHR48103">
    <property type="entry name" value="MIDASIN-RELATED"/>
    <property type="match status" value="1"/>
</dbReference>
<dbReference type="EMBL" id="ASHM01050780">
    <property type="protein sequence ID" value="PNX86274.1"/>
    <property type="molecule type" value="Genomic_DNA"/>
</dbReference>
<dbReference type="InterPro" id="IPR011704">
    <property type="entry name" value="ATPase_dyneun-rel_AAA"/>
</dbReference>
<dbReference type="GO" id="GO:0005524">
    <property type="term" value="F:ATP binding"/>
    <property type="evidence" value="ECO:0007669"/>
    <property type="project" value="UniProtKB-KW"/>
</dbReference>
<dbReference type="STRING" id="57577.A0A2K3M666"/>
<comment type="caution">
    <text evidence="5">The sequence shown here is derived from an EMBL/GenBank/DDBJ whole genome shotgun (WGS) entry which is preliminary data.</text>
</comment>
<dbReference type="Gene3D" id="3.40.50.300">
    <property type="entry name" value="P-loop containing nucleotide triphosphate hydrolases"/>
    <property type="match status" value="1"/>
</dbReference>
<dbReference type="SUPFAM" id="SSF52540">
    <property type="entry name" value="P-loop containing nucleoside triphosphate hydrolases"/>
    <property type="match status" value="1"/>
</dbReference>
<dbReference type="InterPro" id="IPR027417">
    <property type="entry name" value="P-loop_NTPase"/>
</dbReference>
<proteinExistence type="predicted"/>
<protein>
    <submittedName>
        <fullName evidence="5">Midasin</fullName>
    </submittedName>
</protein>
<keyword evidence="2" id="KW-0067">ATP-binding</keyword>
<dbReference type="GO" id="GO:0000055">
    <property type="term" value="P:ribosomal large subunit export from nucleus"/>
    <property type="evidence" value="ECO:0007669"/>
    <property type="project" value="TreeGrafter"/>
</dbReference>
<reference evidence="5 6" key="1">
    <citation type="journal article" date="2014" name="Am. J. Bot.">
        <title>Genome assembly and annotation for red clover (Trifolium pratense; Fabaceae).</title>
        <authorList>
            <person name="Istvanek J."/>
            <person name="Jaros M."/>
            <person name="Krenek A."/>
            <person name="Repkova J."/>
        </authorList>
    </citation>
    <scope>NUCLEOTIDE SEQUENCE [LARGE SCALE GENOMIC DNA]</scope>
    <source>
        <strain evidence="6">cv. Tatra</strain>
        <tissue evidence="5">Young leaves</tissue>
    </source>
</reference>
<organism evidence="5 6">
    <name type="scientific">Trifolium pratense</name>
    <name type="common">Red clover</name>
    <dbReference type="NCBI Taxonomy" id="57577"/>
    <lineage>
        <taxon>Eukaryota</taxon>
        <taxon>Viridiplantae</taxon>
        <taxon>Streptophyta</taxon>
        <taxon>Embryophyta</taxon>
        <taxon>Tracheophyta</taxon>
        <taxon>Spermatophyta</taxon>
        <taxon>Magnoliopsida</taxon>
        <taxon>eudicotyledons</taxon>
        <taxon>Gunneridae</taxon>
        <taxon>Pentapetalae</taxon>
        <taxon>rosids</taxon>
        <taxon>fabids</taxon>
        <taxon>Fabales</taxon>
        <taxon>Fabaceae</taxon>
        <taxon>Papilionoideae</taxon>
        <taxon>50 kb inversion clade</taxon>
        <taxon>NPAAA clade</taxon>
        <taxon>Hologalegina</taxon>
        <taxon>IRL clade</taxon>
        <taxon>Trifolieae</taxon>
        <taxon>Trifolium</taxon>
    </lineage>
</organism>
<dbReference type="ExpressionAtlas" id="A0A2K3M666">
    <property type="expression patterns" value="baseline"/>
</dbReference>
<evidence type="ECO:0000256" key="1">
    <source>
        <dbReference type="ARBA" id="ARBA00022741"/>
    </source>
</evidence>
<feature type="domain" description="ATPase dynein-related AAA" evidence="3">
    <location>
        <begin position="135"/>
        <end position="178"/>
    </location>
</feature>
<evidence type="ECO:0000313" key="6">
    <source>
        <dbReference type="Proteomes" id="UP000236291"/>
    </source>
</evidence>
<dbReference type="GO" id="GO:0000027">
    <property type="term" value="P:ribosomal large subunit assembly"/>
    <property type="evidence" value="ECO:0007669"/>
    <property type="project" value="TreeGrafter"/>
</dbReference>
<dbReference type="GO" id="GO:0030687">
    <property type="term" value="C:preribosome, large subunit precursor"/>
    <property type="evidence" value="ECO:0007669"/>
    <property type="project" value="TreeGrafter"/>
</dbReference>
<dbReference type="Pfam" id="PF07728">
    <property type="entry name" value="AAA_5"/>
    <property type="match status" value="1"/>
</dbReference>
<dbReference type="PANTHER" id="PTHR48103:SF2">
    <property type="entry name" value="MIDASIN"/>
    <property type="match status" value="1"/>
</dbReference>
<dbReference type="InterPro" id="IPR040848">
    <property type="entry name" value="AAA_lid_7"/>
</dbReference>
<dbReference type="GO" id="GO:0005634">
    <property type="term" value="C:nucleus"/>
    <property type="evidence" value="ECO:0007669"/>
    <property type="project" value="TreeGrafter"/>
</dbReference>
<feature type="non-terminal residue" evidence="5">
    <location>
        <position position="206"/>
    </location>
</feature>
<reference evidence="5 6" key="2">
    <citation type="journal article" date="2017" name="Front. Plant Sci.">
        <title>Gene Classification and Mining of Molecular Markers Useful in Red Clover (Trifolium pratense) Breeding.</title>
        <authorList>
            <person name="Istvanek J."/>
            <person name="Dluhosova J."/>
            <person name="Dluhos P."/>
            <person name="Patkova L."/>
            <person name="Nedelnik J."/>
            <person name="Repkova J."/>
        </authorList>
    </citation>
    <scope>NUCLEOTIDE SEQUENCE [LARGE SCALE GENOMIC DNA]</scope>
    <source>
        <strain evidence="6">cv. Tatra</strain>
        <tissue evidence="5">Young leaves</tissue>
    </source>
</reference>
<evidence type="ECO:0000313" key="5">
    <source>
        <dbReference type="EMBL" id="PNX86274.1"/>
    </source>
</evidence>
<evidence type="ECO:0000259" key="3">
    <source>
        <dbReference type="Pfam" id="PF07728"/>
    </source>
</evidence>
<gene>
    <name evidence="5" type="primary">midasin</name>
    <name evidence="5" type="ORF">L195_g042351</name>
</gene>